<organism evidence="1 2">
    <name type="scientific">Hydromonas duriensis</name>
    <dbReference type="NCBI Taxonomy" id="1527608"/>
    <lineage>
        <taxon>Bacteria</taxon>
        <taxon>Pseudomonadati</taxon>
        <taxon>Pseudomonadota</taxon>
        <taxon>Betaproteobacteria</taxon>
        <taxon>Burkholderiales</taxon>
        <taxon>Burkholderiaceae</taxon>
        <taxon>Hydromonas</taxon>
    </lineage>
</organism>
<protein>
    <submittedName>
        <fullName evidence="1">Uncharacterized protein</fullName>
    </submittedName>
</protein>
<evidence type="ECO:0000313" key="1">
    <source>
        <dbReference type="EMBL" id="TDR32332.1"/>
    </source>
</evidence>
<gene>
    <name evidence="1" type="ORF">DFR44_10447</name>
</gene>
<keyword evidence="2" id="KW-1185">Reference proteome</keyword>
<proteinExistence type="predicted"/>
<name>A0A4R6Y9X6_9BURK</name>
<evidence type="ECO:0000313" key="2">
    <source>
        <dbReference type="Proteomes" id="UP000294480"/>
    </source>
</evidence>
<dbReference type="AlphaFoldDB" id="A0A4R6Y9X6"/>
<comment type="caution">
    <text evidence="1">The sequence shown here is derived from an EMBL/GenBank/DDBJ whole genome shotgun (WGS) entry which is preliminary data.</text>
</comment>
<sequence>MQLQIHGPYDDASNSIFASVPSIKLDLKIELLLINWFCLNFCQGRPDKNSKIKHGKSRFVLFPYFLKVKNAFFRKLVA</sequence>
<dbReference type="Proteomes" id="UP000294480">
    <property type="component" value="Unassembled WGS sequence"/>
</dbReference>
<dbReference type="EMBL" id="SNZE01000004">
    <property type="protein sequence ID" value="TDR32332.1"/>
    <property type="molecule type" value="Genomic_DNA"/>
</dbReference>
<accession>A0A4R6Y9X6</accession>
<reference evidence="1 2" key="1">
    <citation type="submission" date="2019-03" db="EMBL/GenBank/DDBJ databases">
        <title>Genomic Encyclopedia of Type Strains, Phase IV (KMG-IV): sequencing the most valuable type-strain genomes for metagenomic binning, comparative biology and taxonomic classification.</title>
        <authorList>
            <person name="Goeker M."/>
        </authorList>
    </citation>
    <scope>NUCLEOTIDE SEQUENCE [LARGE SCALE GENOMIC DNA]</scope>
    <source>
        <strain evidence="1 2">DSM 102852</strain>
    </source>
</reference>